<dbReference type="GO" id="GO:0008374">
    <property type="term" value="F:O-acyltransferase activity"/>
    <property type="evidence" value="ECO:0007669"/>
    <property type="project" value="TreeGrafter"/>
</dbReference>
<dbReference type="CDD" id="cd03357">
    <property type="entry name" value="LbH_MAT_GAT"/>
    <property type="match status" value="1"/>
</dbReference>
<dbReference type="SMART" id="SM01266">
    <property type="entry name" value="Mac"/>
    <property type="match status" value="1"/>
</dbReference>
<sequence length="185" mass="20031">MTEFEKMQKGQPYRPVDEELTQFRYAAKRLCQSFNTFDPADLDQQDIALTKLFASKGQDLVIEAPFYCQYGMNVDVGDNVIIGSNCSMVDSAHIQIGNNVRIGPDVKIYTVTQSLLPTEIKNGEQEIALPVVIGNDVLIDGGCIIRAGTAIGAGAVIHSGSVLEDDVAPFDIVSGNPAKVIGRLR</sequence>
<dbReference type="OrthoDB" id="9815592at2"/>
<dbReference type="AlphaFoldDB" id="A0A1C3EF44"/>
<dbReference type="Proteomes" id="UP000094936">
    <property type="component" value="Unassembled WGS sequence"/>
</dbReference>
<evidence type="ECO:0000256" key="1">
    <source>
        <dbReference type="ARBA" id="ARBA00007274"/>
    </source>
</evidence>
<reference evidence="4 5" key="1">
    <citation type="submission" date="2016-05" db="EMBL/GenBank/DDBJ databases">
        <title>Genomic Taxonomy of the Vibrionaceae.</title>
        <authorList>
            <person name="Gomez-Gil B."/>
            <person name="Enciso-Ibarra J."/>
        </authorList>
    </citation>
    <scope>NUCLEOTIDE SEQUENCE [LARGE SCALE GENOMIC DNA]</scope>
    <source>
        <strain evidence="4 5">CAIM 1920</strain>
    </source>
</reference>
<dbReference type="Gene3D" id="2.160.10.10">
    <property type="entry name" value="Hexapeptide repeat proteins"/>
    <property type="match status" value="1"/>
</dbReference>
<name>A0A1C3EF44_9GAMM</name>
<dbReference type="InterPro" id="IPR024688">
    <property type="entry name" value="Mac_dom"/>
</dbReference>
<comment type="similarity">
    <text evidence="1">Belongs to the transferase hexapeptide repeat family.</text>
</comment>
<organism evidence="4 5">
    <name type="scientific">Veronia pacifica</name>
    <dbReference type="NCBI Taxonomy" id="1080227"/>
    <lineage>
        <taxon>Bacteria</taxon>
        <taxon>Pseudomonadati</taxon>
        <taxon>Pseudomonadota</taxon>
        <taxon>Gammaproteobacteria</taxon>
        <taxon>Vibrionales</taxon>
        <taxon>Vibrionaceae</taxon>
        <taxon>Veronia</taxon>
    </lineage>
</organism>
<dbReference type="SUPFAM" id="SSF51161">
    <property type="entry name" value="Trimeric LpxA-like enzymes"/>
    <property type="match status" value="1"/>
</dbReference>
<dbReference type="InterPro" id="IPR051159">
    <property type="entry name" value="Hexapeptide_acetyltransf"/>
</dbReference>
<dbReference type="Pfam" id="PF12464">
    <property type="entry name" value="Mac"/>
    <property type="match status" value="1"/>
</dbReference>
<comment type="caution">
    <text evidence="4">The sequence shown here is derived from an EMBL/GenBank/DDBJ whole genome shotgun (WGS) entry which is preliminary data.</text>
</comment>
<evidence type="ECO:0000313" key="5">
    <source>
        <dbReference type="Proteomes" id="UP000094936"/>
    </source>
</evidence>
<dbReference type="Pfam" id="PF00132">
    <property type="entry name" value="Hexapep"/>
    <property type="match status" value="1"/>
</dbReference>
<gene>
    <name evidence="4" type="ORF">A8L45_15220</name>
</gene>
<dbReference type="PANTHER" id="PTHR23416:SF23">
    <property type="entry name" value="ACETYLTRANSFERASE C18B11.09C-RELATED"/>
    <property type="match status" value="1"/>
</dbReference>
<dbReference type="RefSeq" id="WP_068903772.1">
    <property type="nucleotide sequence ID" value="NZ_JBHUIF010000004.1"/>
</dbReference>
<dbReference type="GO" id="GO:0016407">
    <property type="term" value="F:acetyltransferase activity"/>
    <property type="evidence" value="ECO:0007669"/>
    <property type="project" value="InterPro"/>
</dbReference>
<evidence type="ECO:0000313" key="4">
    <source>
        <dbReference type="EMBL" id="ODA31840.1"/>
    </source>
</evidence>
<keyword evidence="2 4" id="KW-0808">Transferase</keyword>
<evidence type="ECO:0000256" key="2">
    <source>
        <dbReference type="ARBA" id="ARBA00022679"/>
    </source>
</evidence>
<dbReference type="PANTHER" id="PTHR23416">
    <property type="entry name" value="SIALIC ACID SYNTHASE-RELATED"/>
    <property type="match status" value="1"/>
</dbReference>
<keyword evidence="5" id="KW-1185">Reference proteome</keyword>
<dbReference type="InterPro" id="IPR001451">
    <property type="entry name" value="Hexapep"/>
</dbReference>
<dbReference type="STRING" id="1080227.A8L45_15220"/>
<accession>A0A1C3EF44</accession>
<protein>
    <submittedName>
        <fullName evidence="4">Maltose acetyltransferase</fullName>
    </submittedName>
</protein>
<evidence type="ECO:0000259" key="3">
    <source>
        <dbReference type="SMART" id="SM01266"/>
    </source>
</evidence>
<dbReference type="InterPro" id="IPR011004">
    <property type="entry name" value="Trimer_LpxA-like_sf"/>
</dbReference>
<dbReference type="EMBL" id="LYBM01000029">
    <property type="protein sequence ID" value="ODA31840.1"/>
    <property type="molecule type" value="Genomic_DNA"/>
</dbReference>
<feature type="domain" description="Maltose/galactoside acetyltransferase" evidence="3">
    <location>
        <begin position="4"/>
        <end position="58"/>
    </location>
</feature>
<proteinExistence type="inferred from homology"/>